<dbReference type="OrthoDB" id="7264354at2"/>
<sequence length="106" mass="11906">MPTGTIRTTKIDEIKVRDGVRSECFKLNCGSTPSRRFDETTLDGVKRAVKEFADELAAQPHCYRVYVRLDEGQRAPNGFRALSESRNSALCFLVNPEKAMIPENAL</sequence>
<keyword evidence="2" id="KW-1185">Reference proteome</keyword>
<gene>
    <name evidence="1" type="ORF">SAMN05444581_12319</name>
</gene>
<dbReference type="EMBL" id="FOSN01000023">
    <property type="protein sequence ID" value="SFK81032.1"/>
    <property type="molecule type" value="Genomic_DNA"/>
</dbReference>
<name>A0A1I4CIF8_9HYPH</name>
<protein>
    <submittedName>
        <fullName evidence="1">Uncharacterized protein</fullName>
    </submittedName>
</protein>
<evidence type="ECO:0000313" key="1">
    <source>
        <dbReference type="EMBL" id="SFK81032.1"/>
    </source>
</evidence>
<dbReference type="AlphaFoldDB" id="A0A1I4CIF8"/>
<reference evidence="1 2" key="1">
    <citation type="submission" date="2016-10" db="EMBL/GenBank/DDBJ databases">
        <authorList>
            <person name="de Groot N.N."/>
        </authorList>
    </citation>
    <scope>NUCLEOTIDE SEQUENCE [LARGE SCALE GENOMIC DNA]</scope>
    <source>
        <strain evidence="1 2">NE2</strain>
    </source>
</reference>
<evidence type="ECO:0000313" key="2">
    <source>
        <dbReference type="Proteomes" id="UP000198755"/>
    </source>
</evidence>
<dbReference type="Proteomes" id="UP000198755">
    <property type="component" value="Unassembled WGS sequence"/>
</dbReference>
<proteinExistence type="predicted"/>
<dbReference type="RefSeq" id="WP_091686126.1">
    <property type="nucleotide sequence ID" value="NZ_FOSN01000023.1"/>
</dbReference>
<organism evidence="1 2">
    <name type="scientific">Methylocapsa palsarum</name>
    <dbReference type="NCBI Taxonomy" id="1612308"/>
    <lineage>
        <taxon>Bacteria</taxon>
        <taxon>Pseudomonadati</taxon>
        <taxon>Pseudomonadota</taxon>
        <taxon>Alphaproteobacteria</taxon>
        <taxon>Hyphomicrobiales</taxon>
        <taxon>Beijerinckiaceae</taxon>
        <taxon>Methylocapsa</taxon>
    </lineage>
</organism>
<accession>A0A1I4CIF8</accession>